<dbReference type="STRING" id="36874.HQ34_05200"/>
<dbReference type="AlphaFoldDB" id="A0A0A2EXU5"/>
<evidence type="ECO:0000313" key="3">
    <source>
        <dbReference type="Proteomes" id="UP000030125"/>
    </source>
</evidence>
<dbReference type="SUPFAM" id="SSF81901">
    <property type="entry name" value="HCP-like"/>
    <property type="match status" value="1"/>
</dbReference>
<dbReference type="Gene3D" id="1.25.40.10">
    <property type="entry name" value="Tetratricopeptide repeat domain"/>
    <property type="match status" value="2"/>
</dbReference>
<dbReference type="eggNOG" id="COG0457">
    <property type="taxonomic scope" value="Bacteria"/>
</dbReference>
<evidence type="ECO:0000256" key="1">
    <source>
        <dbReference type="PROSITE-ProRule" id="PRU00339"/>
    </source>
</evidence>
<name>A0A0A2EXU5_PORCN</name>
<dbReference type="Pfam" id="PF13181">
    <property type="entry name" value="TPR_8"/>
    <property type="match status" value="1"/>
</dbReference>
<dbReference type="PANTHER" id="PTHR12558:SF13">
    <property type="entry name" value="CELL DIVISION CYCLE PROTEIN 27 HOMOLOG"/>
    <property type="match status" value="1"/>
</dbReference>
<keyword evidence="1" id="KW-0802">TPR repeat</keyword>
<evidence type="ECO:0000313" key="2">
    <source>
        <dbReference type="EMBL" id="KGN82502.1"/>
    </source>
</evidence>
<dbReference type="Pfam" id="PF13432">
    <property type="entry name" value="TPR_16"/>
    <property type="match status" value="1"/>
</dbReference>
<dbReference type="SUPFAM" id="SSF48452">
    <property type="entry name" value="TPR-like"/>
    <property type="match status" value="1"/>
</dbReference>
<organism evidence="2 3">
    <name type="scientific">Porphyromonas cangingivalis</name>
    <dbReference type="NCBI Taxonomy" id="36874"/>
    <lineage>
        <taxon>Bacteria</taxon>
        <taxon>Pseudomonadati</taxon>
        <taxon>Bacteroidota</taxon>
        <taxon>Bacteroidia</taxon>
        <taxon>Bacteroidales</taxon>
        <taxon>Porphyromonadaceae</taxon>
        <taxon>Porphyromonas</taxon>
    </lineage>
</organism>
<dbReference type="PROSITE" id="PS50005">
    <property type="entry name" value="TPR"/>
    <property type="match status" value="1"/>
</dbReference>
<dbReference type="InterPro" id="IPR019734">
    <property type="entry name" value="TPR_rpt"/>
</dbReference>
<feature type="repeat" description="TPR" evidence="1">
    <location>
        <begin position="539"/>
        <end position="572"/>
    </location>
</feature>
<keyword evidence="3" id="KW-1185">Reference proteome</keyword>
<dbReference type="Proteomes" id="UP000030125">
    <property type="component" value="Unassembled WGS sequence"/>
</dbReference>
<comment type="caution">
    <text evidence="2">The sequence shown here is derived from an EMBL/GenBank/DDBJ whole genome shotgun (WGS) entry which is preliminary data.</text>
</comment>
<dbReference type="PANTHER" id="PTHR12558">
    <property type="entry name" value="CELL DIVISION CYCLE 16,23,27"/>
    <property type="match status" value="1"/>
</dbReference>
<gene>
    <name evidence="2" type="ORF">HQ35_02820</name>
</gene>
<dbReference type="SMART" id="SM00028">
    <property type="entry name" value="TPR"/>
    <property type="match status" value="3"/>
</dbReference>
<sequence length="588" mass="66431">MTFQNIYSQISCSRFRQFFLVAVLFMLSSELLAQEIDSQVIAEDKFVSKQLYLKSLTLDTPGDGNESARFNHLWMAGLMDASQPSIRYNLALGFAAIGMQSEAFSMMQSAFDLSGRQDKEIGEALTEMAYRTNRLNVAEETLKALTEAYPDDKSSFIRLVEVYRRKGEPSAAIEILDRLIEMGQGKHLLIFEKAKILAEMGKIDETRRLLEEQVASMPTDLESVSYLAYLYLSQEKVAKAKGLIKATRRYIADAPILDELSVYIHIADNDYVRAAKEIQKMAHTEDAQPADIEKLMSQSMSASQDKVAMTKALIPVQEDLIEVYEQSDGIKLSLANNYFVVGDSIKGETLLSKMIDAKTEETFPYTYFIEKYIQAHQTEKVIELSEVAMGVFPDKGTYYVFALMGYGESKDKVGSEIVLDKAIKMVPKTDPDYGDIMLIKADAESEAGRYDSARNYYEEAIQYAKTPLAHNNYAYFLAVHGTKEDLDKAEELASKAVQRVRNFPTFLDTYAWVLYLKGEYALAKVYIDSAISNEEVPNHVYYEHQGEILFKLGKIEEAITAFEKAIRFGGKAEVLNDRIKQIKSKNAQ</sequence>
<reference evidence="2 3" key="1">
    <citation type="submission" date="2014-08" db="EMBL/GenBank/DDBJ databases">
        <title>Porphyromonas cangingivalis strain:COT-109_OH1386 Genome sequencing.</title>
        <authorList>
            <person name="Wallis C."/>
            <person name="Deusch O."/>
            <person name="O'Flynn C."/>
            <person name="Davis I."/>
            <person name="Jospin G."/>
            <person name="Darling A.E."/>
            <person name="Coil D.A."/>
            <person name="Alexiev A."/>
            <person name="Horsfall A."/>
            <person name="Kirkwood N."/>
            <person name="Harris S."/>
            <person name="Eisen J.A."/>
        </authorList>
    </citation>
    <scope>NUCLEOTIDE SEQUENCE [LARGE SCALE GENOMIC DNA]</scope>
    <source>
        <strain evidence="3">COT-109 OH1386</strain>
    </source>
</reference>
<dbReference type="Pfam" id="PF12895">
    <property type="entry name" value="ANAPC3"/>
    <property type="match status" value="1"/>
</dbReference>
<dbReference type="InterPro" id="IPR011990">
    <property type="entry name" value="TPR-like_helical_dom_sf"/>
</dbReference>
<dbReference type="EMBL" id="JQJD01000010">
    <property type="protein sequence ID" value="KGN82502.1"/>
    <property type="molecule type" value="Genomic_DNA"/>
</dbReference>
<accession>A0A0A2EXU5</accession>
<protein>
    <submittedName>
        <fullName evidence="2">Uncharacterized protein</fullName>
    </submittedName>
</protein>
<proteinExistence type="predicted"/>